<sequence>MIHGSFIKFIIYGFTGMDHCNGSTVQDDDRNSPERYYHGASLIVLQSRVMIYLTKLDQSSDKL</sequence>
<dbReference type="AlphaFoldDB" id="A0A8R1TSP2"/>
<dbReference type="EnsemblMetazoa" id="OVOC4279.1">
    <property type="protein sequence ID" value="OVOC4279.1"/>
    <property type="gene ID" value="WBGene00241088"/>
</dbReference>
<reference evidence="1" key="2">
    <citation type="submission" date="2022-06" db="UniProtKB">
        <authorList>
            <consortium name="EnsemblMetazoa"/>
        </authorList>
    </citation>
    <scope>IDENTIFICATION</scope>
</reference>
<reference evidence="2" key="1">
    <citation type="submission" date="2013-10" db="EMBL/GenBank/DDBJ databases">
        <title>Genome sequencing of Onchocerca volvulus.</title>
        <authorList>
            <person name="Cotton J."/>
            <person name="Tsai J."/>
            <person name="Stanley E."/>
            <person name="Tracey A."/>
            <person name="Holroyd N."/>
            <person name="Lustigman S."/>
            <person name="Berriman M."/>
        </authorList>
    </citation>
    <scope>NUCLEOTIDE SEQUENCE</scope>
</reference>
<protein>
    <submittedName>
        <fullName evidence="1">Uncharacterized protein</fullName>
    </submittedName>
</protein>
<name>A0A8R1TSP2_ONCVO</name>
<organism evidence="1 2">
    <name type="scientific">Onchocerca volvulus</name>
    <dbReference type="NCBI Taxonomy" id="6282"/>
    <lineage>
        <taxon>Eukaryota</taxon>
        <taxon>Metazoa</taxon>
        <taxon>Ecdysozoa</taxon>
        <taxon>Nematoda</taxon>
        <taxon>Chromadorea</taxon>
        <taxon>Rhabditida</taxon>
        <taxon>Spirurina</taxon>
        <taxon>Spiruromorpha</taxon>
        <taxon>Filarioidea</taxon>
        <taxon>Onchocercidae</taxon>
        <taxon>Onchocerca</taxon>
    </lineage>
</organism>
<keyword evidence="2" id="KW-1185">Reference proteome</keyword>
<dbReference type="EMBL" id="CMVM020000129">
    <property type="status" value="NOT_ANNOTATED_CDS"/>
    <property type="molecule type" value="Genomic_DNA"/>
</dbReference>
<accession>A0A8R1TSP2</accession>
<proteinExistence type="predicted"/>
<evidence type="ECO:0000313" key="2">
    <source>
        <dbReference type="Proteomes" id="UP000024404"/>
    </source>
</evidence>
<evidence type="ECO:0000313" key="1">
    <source>
        <dbReference type="EnsemblMetazoa" id="OVOC4279.1"/>
    </source>
</evidence>
<dbReference type="Proteomes" id="UP000024404">
    <property type="component" value="Unassembled WGS sequence"/>
</dbReference>